<feature type="chain" id="PRO_5040471550" description="GDSL esterase/lipase" evidence="5">
    <location>
        <begin position="27"/>
        <end position="450"/>
    </location>
</feature>
<dbReference type="PANTHER" id="PTHR22835:SF620">
    <property type="entry name" value="OS01G0223000 PROTEIN"/>
    <property type="match status" value="1"/>
</dbReference>
<dbReference type="GO" id="GO:0016788">
    <property type="term" value="F:hydrolase activity, acting on ester bonds"/>
    <property type="evidence" value="ECO:0007669"/>
    <property type="project" value="InterPro"/>
</dbReference>
<evidence type="ECO:0000256" key="3">
    <source>
        <dbReference type="ARBA" id="ARBA00022801"/>
    </source>
</evidence>
<evidence type="ECO:0000256" key="1">
    <source>
        <dbReference type="ARBA" id="ARBA00008668"/>
    </source>
</evidence>
<dbReference type="InterPro" id="IPR036514">
    <property type="entry name" value="SGNH_hydro_sf"/>
</dbReference>
<feature type="signal peptide" evidence="5">
    <location>
        <begin position="1"/>
        <end position="26"/>
    </location>
</feature>
<keyword evidence="7" id="KW-1185">Reference proteome</keyword>
<comment type="similarity">
    <text evidence="1">Belongs to the 'GDSL' lipolytic enzyme family.</text>
</comment>
<dbReference type="SUPFAM" id="SSF52266">
    <property type="entry name" value="SGNH hydrolase"/>
    <property type="match status" value="1"/>
</dbReference>
<dbReference type="CDD" id="cd01837">
    <property type="entry name" value="SGNH_plant_lipase_like"/>
    <property type="match status" value="1"/>
</dbReference>
<reference evidence="6 7" key="1">
    <citation type="submission" date="2017-09" db="EMBL/GenBank/DDBJ databases">
        <authorList>
            <consortium name="International Durum Wheat Genome Sequencing Consortium (IDWGSC)"/>
            <person name="Milanesi L."/>
        </authorList>
    </citation>
    <scope>NUCLEOTIDE SEQUENCE [LARGE SCALE GENOMIC DNA]</scope>
    <source>
        <strain evidence="7">cv. Svevo</strain>
    </source>
</reference>
<sequence length="450" mass="49425">MATKMRKLPSAVLLFLLVADLGWAWALIPSSSPAGLSARRYDSIFSFGDSYADTGNNPVVFAANSVFNVVTRPPYGSTFFGRPTGRNSDGRLIIDFFAQRLGLPLVPPSLAHNGSFRRGANFAVGGATAIDAAFFHDGSDPGNKFPLNTSLGVQLQWFQALKPSLCRTTQECKAFFGRSLFFVGEFGVNDYHFSFPTKSLQEITAFVPDVVRAISMAIERLIKHGATSFVVPGTIPSGCTPQFSSYLAKDNPAEYNSTTGCREDYNKLGMHHNLLLQEALEKLRGRHPDAMIVYADLFGPIMDMQVKADGCHSAGFEEDVLTSCCGGPGTLVCGDEGANLCEKPAARLFWDVVHLTEAAYRYIADGWLGSIDSPAAARESSLSCHYLDIQENLQSYIISKETLLKRRANGITVILVFCKRLYCCGNHGRHFFKHEDLFGLCKYRNLRCNA</sequence>
<keyword evidence="4" id="KW-0325">Glycoprotein</keyword>
<dbReference type="Gene3D" id="3.40.50.1110">
    <property type="entry name" value="SGNH hydrolase"/>
    <property type="match status" value="1"/>
</dbReference>
<evidence type="ECO:0000256" key="5">
    <source>
        <dbReference type="SAM" id="SignalP"/>
    </source>
</evidence>
<keyword evidence="3" id="KW-0378">Hydrolase</keyword>
<gene>
    <name evidence="6" type="ORF">TRITD_3Av1G059480</name>
</gene>
<evidence type="ECO:0008006" key="8">
    <source>
        <dbReference type="Google" id="ProtNLM"/>
    </source>
</evidence>
<dbReference type="InterPro" id="IPR001087">
    <property type="entry name" value="GDSL"/>
</dbReference>
<evidence type="ECO:0000313" key="6">
    <source>
        <dbReference type="EMBL" id="VAH59135.1"/>
    </source>
</evidence>
<name>A0A9R0RF25_TRITD</name>
<dbReference type="EMBL" id="LT934115">
    <property type="protein sequence ID" value="VAH59135.1"/>
    <property type="molecule type" value="Genomic_DNA"/>
</dbReference>
<evidence type="ECO:0000256" key="4">
    <source>
        <dbReference type="ARBA" id="ARBA00023180"/>
    </source>
</evidence>
<dbReference type="PANTHER" id="PTHR22835">
    <property type="entry name" value="ZINC FINGER FYVE DOMAIN CONTAINING PROTEIN"/>
    <property type="match status" value="1"/>
</dbReference>
<accession>A0A9R0RF25</accession>
<organism evidence="6 7">
    <name type="scientific">Triticum turgidum subsp. durum</name>
    <name type="common">Durum wheat</name>
    <name type="synonym">Triticum durum</name>
    <dbReference type="NCBI Taxonomy" id="4567"/>
    <lineage>
        <taxon>Eukaryota</taxon>
        <taxon>Viridiplantae</taxon>
        <taxon>Streptophyta</taxon>
        <taxon>Embryophyta</taxon>
        <taxon>Tracheophyta</taxon>
        <taxon>Spermatophyta</taxon>
        <taxon>Magnoliopsida</taxon>
        <taxon>Liliopsida</taxon>
        <taxon>Poales</taxon>
        <taxon>Poaceae</taxon>
        <taxon>BOP clade</taxon>
        <taxon>Pooideae</taxon>
        <taxon>Triticodae</taxon>
        <taxon>Triticeae</taxon>
        <taxon>Triticinae</taxon>
        <taxon>Triticum</taxon>
    </lineage>
</organism>
<dbReference type="Gramene" id="TRITD3Av1G059480.3">
    <property type="protein sequence ID" value="TRITD3Av1G059480.3"/>
    <property type="gene ID" value="TRITD3Av1G059480"/>
</dbReference>
<keyword evidence="2 5" id="KW-0732">Signal</keyword>
<protein>
    <recommendedName>
        <fullName evidence="8">GDSL esterase/lipase</fullName>
    </recommendedName>
</protein>
<dbReference type="InterPro" id="IPR035669">
    <property type="entry name" value="SGNH_plant_lipase-like"/>
</dbReference>
<evidence type="ECO:0000256" key="2">
    <source>
        <dbReference type="ARBA" id="ARBA00022729"/>
    </source>
</evidence>
<proteinExistence type="inferred from homology"/>
<dbReference type="Pfam" id="PF00657">
    <property type="entry name" value="Lipase_GDSL"/>
    <property type="match status" value="1"/>
</dbReference>
<evidence type="ECO:0000313" key="7">
    <source>
        <dbReference type="Proteomes" id="UP000324705"/>
    </source>
</evidence>
<dbReference type="AlphaFoldDB" id="A0A9R0RF25"/>
<dbReference type="Proteomes" id="UP000324705">
    <property type="component" value="Chromosome 3A"/>
</dbReference>
<dbReference type="OMA" id="CHYLDIQ"/>